<dbReference type="Proteomes" id="UP001229421">
    <property type="component" value="Unassembled WGS sequence"/>
</dbReference>
<reference evidence="2" key="1">
    <citation type="journal article" date="2023" name="bioRxiv">
        <title>Improved chromosome-level genome assembly for marigold (Tagetes erecta).</title>
        <authorList>
            <person name="Jiang F."/>
            <person name="Yuan L."/>
            <person name="Wang S."/>
            <person name="Wang H."/>
            <person name="Xu D."/>
            <person name="Wang A."/>
            <person name="Fan W."/>
        </authorList>
    </citation>
    <scope>NUCLEOTIDE SEQUENCE</scope>
    <source>
        <strain evidence="2">WSJ</strain>
        <tissue evidence="2">Leaf</tissue>
    </source>
</reference>
<name>A0AAD8K4J8_TARER</name>
<dbReference type="InterPro" id="IPR057135">
    <property type="entry name" value="At4g27190-like_LRR"/>
</dbReference>
<dbReference type="AlphaFoldDB" id="A0AAD8K4J8"/>
<dbReference type="EMBL" id="JAUHHV010000009">
    <property type="protein sequence ID" value="KAK1412975.1"/>
    <property type="molecule type" value="Genomic_DNA"/>
</dbReference>
<evidence type="ECO:0000313" key="2">
    <source>
        <dbReference type="EMBL" id="KAK1412975.1"/>
    </source>
</evidence>
<evidence type="ECO:0000313" key="3">
    <source>
        <dbReference type="Proteomes" id="UP001229421"/>
    </source>
</evidence>
<sequence>MHLKHNYEDTNIIPTNELQLLRKVERIRVEHCDEVVEVFSPGLDESQTAVVQVPNLRHLEFIYLPRLKYIGSRSNHLGSHGVPLQHEDNVGLERGSQAVVAYF</sequence>
<evidence type="ECO:0000259" key="1">
    <source>
        <dbReference type="Pfam" id="PF23247"/>
    </source>
</evidence>
<keyword evidence="3" id="KW-1185">Reference proteome</keyword>
<protein>
    <recommendedName>
        <fullName evidence="1">Disease resistance protein At4g27190-like leucine-rich repeats domain-containing protein</fullName>
    </recommendedName>
</protein>
<accession>A0AAD8K4J8</accession>
<dbReference type="Pfam" id="PF23247">
    <property type="entry name" value="LRR_RPS2"/>
    <property type="match status" value="1"/>
</dbReference>
<organism evidence="2 3">
    <name type="scientific">Tagetes erecta</name>
    <name type="common">African marigold</name>
    <dbReference type="NCBI Taxonomy" id="13708"/>
    <lineage>
        <taxon>Eukaryota</taxon>
        <taxon>Viridiplantae</taxon>
        <taxon>Streptophyta</taxon>
        <taxon>Embryophyta</taxon>
        <taxon>Tracheophyta</taxon>
        <taxon>Spermatophyta</taxon>
        <taxon>Magnoliopsida</taxon>
        <taxon>eudicotyledons</taxon>
        <taxon>Gunneridae</taxon>
        <taxon>Pentapetalae</taxon>
        <taxon>asterids</taxon>
        <taxon>campanulids</taxon>
        <taxon>Asterales</taxon>
        <taxon>Asteraceae</taxon>
        <taxon>Asteroideae</taxon>
        <taxon>Heliantheae alliance</taxon>
        <taxon>Tageteae</taxon>
        <taxon>Tagetes</taxon>
    </lineage>
</organism>
<feature type="domain" description="Disease resistance protein At4g27190-like leucine-rich repeats" evidence="1">
    <location>
        <begin position="11"/>
        <end position="72"/>
    </location>
</feature>
<gene>
    <name evidence="2" type="ORF">QVD17_34628</name>
</gene>
<comment type="caution">
    <text evidence="2">The sequence shown here is derived from an EMBL/GenBank/DDBJ whole genome shotgun (WGS) entry which is preliminary data.</text>
</comment>
<proteinExistence type="predicted"/>